<keyword evidence="1" id="KW-0812">Transmembrane</keyword>
<evidence type="ECO:0000256" key="1">
    <source>
        <dbReference type="SAM" id="Phobius"/>
    </source>
</evidence>
<organism evidence="2 3">
    <name type="scientific">Algoriphagus halophytocola</name>
    <dbReference type="NCBI Taxonomy" id="2991499"/>
    <lineage>
        <taxon>Bacteria</taxon>
        <taxon>Pseudomonadati</taxon>
        <taxon>Bacteroidota</taxon>
        <taxon>Cytophagia</taxon>
        <taxon>Cytophagales</taxon>
        <taxon>Cyclobacteriaceae</taxon>
        <taxon>Algoriphagus</taxon>
    </lineage>
</organism>
<sequence>MSNRIYNILFHTHTISGIIISVALYVIFFAGSFSFFRDEIVSWERNEPLAQGWKLGEMDFDRVMDTLGKDKPLMGSTIAFNQHYDEQRLSATVTPPVDTEATEGERRGRRGNFIYLNTQDFKTYDYQSSYSLGEFLYRLHFFAQLNFFGRSGYLLAGLVAFFFLFAVITGVLVHWKKIISNFYIFRPNNSIKNLWTDAHTALGILGLPYQFMFALTGVYIIVGLTVMSPAIISYVYNGDQEKAYDDFGFNPPKFEAAGKPLDAGFSINEFRDKAQKKWPEFVMNRATIFNFGDENMHVLFEGKSSFESKFASLGNVVYKVSTGEIVQEKSPMEGVSYLDGARAVIVRLHFGDYGGIAVKLIYFGLGILTCFVILSGVMIWLVARDKKHVSPVKRKFNAWLVWFYLAGCLSMYPVTALTFLMVKLGLQDPDADRMGFIFQTYFWSWLAFTLLFTFLRNNSVTNKYTLISGGIIGLLIPVANGIVTGNWLWVTLANGYSDIFLIDAFWLVISVSTIVIALKIKPQKKGKEPKNSAAKLKTASVAVD</sequence>
<dbReference type="EMBL" id="CP110226">
    <property type="protein sequence ID" value="UZD22886.1"/>
    <property type="molecule type" value="Genomic_DNA"/>
</dbReference>
<evidence type="ECO:0000313" key="3">
    <source>
        <dbReference type="Proteomes" id="UP001163156"/>
    </source>
</evidence>
<keyword evidence="1" id="KW-1133">Transmembrane helix</keyword>
<dbReference type="PANTHER" id="PTHR34219">
    <property type="entry name" value="IRON-REGULATED INNER MEMBRANE PROTEIN-RELATED"/>
    <property type="match status" value="1"/>
</dbReference>
<feature type="transmembrane region" description="Helical" evidence="1">
    <location>
        <begin position="499"/>
        <end position="520"/>
    </location>
</feature>
<feature type="transmembrane region" description="Helical" evidence="1">
    <location>
        <begin position="434"/>
        <end position="454"/>
    </location>
</feature>
<keyword evidence="1" id="KW-0472">Membrane</keyword>
<dbReference type="InterPro" id="IPR005625">
    <property type="entry name" value="PepSY-ass_TM"/>
</dbReference>
<feature type="transmembrane region" description="Helical" evidence="1">
    <location>
        <begin position="466"/>
        <end position="487"/>
    </location>
</feature>
<feature type="transmembrane region" description="Helical" evidence="1">
    <location>
        <begin position="360"/>
        <end position="381"/>
    </location>
</feature>
<dbReference type="RefSeq" id="WP_264809412.1">
    <property type="nucleotide sequence ID" value="NZ_CP110226.1"/>
</dbReference>
<dbReference type="PANTHER" id="PTHR34219:SF4">
    <property type="entry name" value="PEPSY DOMAIN-CONTAINING PROTEIN"/>
    <property type="match status" value="1"/>
</dbReference>
<keyword evidence="3" id="KW-1185">Reference proteome</keyword>
<accession>A0ABY6MKT1</accession>
<feature type="transmembrane region" description="Helical" evidence="1">
    <location>
        <begin position="211"/>
        <end position="236"/>
    </location>
</feature>
<protein>
    <submittedName>
        <fullName evidence="2">PepSY domain-containing protein</fullName>
    </submittedName>
</protein>
<evidence type="ECO:0000313" key="2">
    <source>
        <dbReference type="EMBL" id="UZD22886.1"/>
    </source>
</evidence>
<name>A0ABY6MKT1_9BACT</name>
<feature type="transmembrane region" description="Helical" evidence="1">
    <location>
        <begin position="153"/>
        <end position="175"/>
    </location>
</feature>
<dbReference type="Pfam" id="PF03929">
    <property type="entry name" value="PepSY_TM"/>
    <property type="match status" value="1"/>
</dbReference>
<dbReference type="Proteomes" id="UP001163156">
    <property type="component" value="Chromosome"/>
</dbReference>
<feature type="transmembrane region" description="Helical" evidence="1">
    <location>
        <begin position="12"/>
        <end position="36"/>
    </location>
</feature>
<feature type="transmembrane region" description="Helical" evidence="1">
    <location>
        <begin position="401"/>
        <end position="422"/>
    </location>
</feature>
<gene>
    <name evidence="2" type="ORF">OM944_00025</name>
</gene>
<reference evidence="2" key="1">
    <citation type="submission" date="2022-10" db="EMBL/GenBank/DDBJ databases">
        <title>Algoriphagus sp. a novel bacteria isolate from halophytes salicornia europaea.</title>
        <authorList>
            <person name="Peng Y."/>
            <person name="Jiang L."/>
            <person name="Lee J."/>
        </authorList>
    </citation>
    <scope>NUCLEOTIDE SEQUENCE</scope>
    <source>
        <strain evidence="2">TR-M5</strain>
    </source>
</reference>
<proteinExistence type="predicted"/>